<comment type="caution">
    <text evidence="1">The sequence shown here is derived from an EMBL/GenBank/DDBJ whole genome shotgun (WGS) entry which is preliminary data.</text>
</comment>
<name>A0AC60NVV1_IXOPE</name>
<gene>
    <name evidence="1" type="ORF">HPB47_011632</name>
</gene>
<proteinExistence type="predicted"/>
<reference evidence="1 2" key="1">
    <citation type="journal article" date="2020" name="Cell">
        <title>Large-Scale Comparative Analyses of Tick Genomes Elucidate Their Genetic Diversity and Vector Capacities.</title>
        <authorList>
            <consortium name="Tick Genome and Microbiome Consortium (TIGMIC)"/>
            <person name="Jia N."/>
            <person name="Wang J."/>
            <person name="Shi W."/>
            <person name="Du L."/>
            <person name="Sun Y."/>
            <person name="Zhan W."/>
            <person name="Jiang J.F."/>
            <person name="Wang Q."/>
            <person name="Zhang B."/>
            <person name="Ji P."/>
            <person name="Bell-Sakyi L."/>
            <person name="Cui X.M."/>
            <person name="Yuan T.T."/>
            <person name="Jiang B.G."/>
            <person name="Yang W.F."/>
            <person name="Lam T.T."/>
            <person name="Chang Q.C."/>
            <person name="Ding S.J."/>
            <person name="Wang X.J."/>
            <person name="Zhu J.G."/>
            <person name="Ruan X.D."/>
            <person name="Zhao L."/>
            <person name="Wei J.T."/>
            <person name="Ye R.Z."/>
            <person name="Que T.C."/>
            <person name="Du C.H."/>
            <person name="Zhou Y.H."/>
            <person name="Cheng J.X."/>
            <person name="Dai P.F."/>
            <person name="Guo W.B."/>
            <person name="Han X.H."/>
            <person name="Huang E.J."/>
            <person name="Li L.F."/>
            <person name="Wei W."/>
            <person name="Gao Y.C."/>
            <person name="Liu J.Z."/>
            <person name="Shao H.Z."/>
            <person name="Wang X."/>
            <person name="Wang C.C."/>
            <person name="Yang T.C."/>
            <person name="Huo Q.B."/>
            <person name="Li W."/>
            <person name="Chen H.Y."/>
            <person name="Chen S.E."/>
            <person name="Zhou L.G."/>
            <person name="Ni X.B."/>
            <person name="Tian J.H."/>
            <person name="Sheng Y."/>
            <person name="Liu T."/>
            <person name="Pan Y.S."/>
            <person name="Xia L.Y."/>
            <person name="Li J."/>
            <person name="Zhao F."/>
            <person name="Cao W.C."/>
        </authorList>
    </citation>
    <scope>NUCLEOTIDE SEQUENCE [LARGE SCALE GENOMIC DNA]</scope>
    <source>
        <strain evidence="1">Iper-2018</strain>
    </source>
</reference>
<accession>A0AC60NVV1</accession>
<organism evidence="1 2">
    <name type="scientific">Ixodes persulcatus</name>
    <name type="common">Taiga tick</name>
    <dbReference type="NCBI Taxonomy" id="34615"/>
    <lineage>
        <taxon>Eukaryota</taxon>
        <taxon>Metazoa</taxon>
        <taxon>Ecdysozoa</taxon>
        <taxon>Arthropoda</taxon>
        <taxon>Chelicerata</taxon>
        <taxon>Arachnida</taxon>
        <taxon>Acari</taxon>
        <taxon>Parasitiformes</taxon>
        <taxon>Ixodida</taxon>
        <taxon>Ixodoidea</taxon>
        <taxon>Ixodidae</taxon>
        <taxon>Ixodinae</taxon>
        <taxon>Ixodes</taxon>
    </lineage>
</organism>
<sequence>MMAGLDELPNELLLKIFSQVDGATLARSARVCRRWRDVVQAILKHGQTIWKMLCADEIDAEVVGELDGHMPWRIFDSCGPAGDGSRPTDWFELYKRWHFSTVLAGHPHWLNAYEVVSQNPVTCVKASRTLVVTGHRDGTVCFWHASTGAVLRVLPSHRASVTDLALVDVCSGGPYGDVGFLCNHHHVVSCSADMSVRPLPLSPYKPMTDTKVHFGHAIVSVRASGSRLAVLTKRNTICVYKMWINADGHLDMSASSRFNMGMGPTSWLGFWENTVRHVGANRLLTTVDVCSDSLRSASLVSFYSDDGDPVTVANVCIQRKSTLIVLSVFHELYISVDDGDHFVRYPVTTLCQARVTSLALHGSLLALGLEHGWLNVYSVPAPTDLLQLDLAHPSWSERLGEGSIISVDLTHDNESKPVVVACSSDCVFVVRWGV</sequence>
<dbReference type="Proteomes" id="UP000805193">
    <property type="component" value="Unassembled WGS sequence"/>
</dbReference>
<protein>
    <submittedName>
        <fullName evidence="1">Uncharacterized protein</fullName>
    </submittedName>
</protein>
<keyword evidence="2" id="KW-1185">Reference proteome</keyword>
<dbReference type="EMBL" id="JABSTQ010011450">
    <property type="protein sequence ID" value="KAG0411234.1"/>
    <property type="molecule type" value="Genomic_DNA"/>
</dbReference>
<evidence type="ECO:0000313" key="1">
    <source>
        <dbReference type="EMBL" id="KAG0411234.1"/>
    </source>
</evidence>
<evidence type="ECO:0000313" key="2">
    <source>
        <dbReference type="Proteomes" id="UP000805193"/>
    </source>
</evidence>